<comment type="caution">
    <text evidence="1">The sequence shown here is derived from an EMBL/GenBank/DDBJ whole genome shotgun (WGS) entry which is preliminary data.</text>
</comment>
<dbReference type="EMBL" id="VSRR010000275">
    <property type="protein sequence ID" value="MPC13359.1"/>
    <property type="molecule type" value="Genomic_DNA"/>
</dbReference>
<evidence type="ECO:0000313" key="1">
    <source>
        <dbReference type="EMBL" id="MPC13359.1"/>
    </source>
</evidence>
<accession>A0A5B7CVE0</accession>
<dbReference type="AlphaFoldDB" id="A0A5B7CVE0"/>
<sequence>MHSFPVSHRTSHLTTLDCHSIGAVLGVPAGEDQRVQLNGEREEHLHHPEVRDIPDESVDGGVPQIVTEHHHGVLYPFHRPQARHQFLLDGCNRFLRQGHLVFVYVMRHSL</sequence>
<keyword evidence="2" id="KW-1185">Reference proteome</keyword>
<organism evidence="1 2">
    <name type="scientific">Portunus trituberculatus</name>
    <name type="common">Swimming crab</name>
    <name type="synonym">Neptunus trituberculatus</name>
    <dbReference type="NCBI Taxonomy" id="210409"/>
    <lineage>
        <taxon>Eukaryota</taxon>
        <taxon>Metazoa</taxon>
        <taxon>Ecdysozoa</taxon>
        <taxon>Arthropoda</taxon>
        <taxon>Crustacea</taxon>
        <taxon>Multicrustacea</taxon>
        <taxon>Malacostraca</taxon>
        <taxon>Eumalacostraca</taxon>
        <taxon>Eucarida</taxon>
        <taxon>Decapoda</taxon>
        <taxon>Pleocyemata</taxon>
        <taxon>Brachyura</taxon>
        <taxon>Eubrachyura</taxon>
        <taxon>Portunoidea</taxon>
        <taxon>Portunidae</taxon>
        <taxon>Portuninae</taxon>
        <taxon>Portunus</taxon>
    </lineage>
</organism>
<protein>
    <submittedName>
        <fullName evidence="1">Uncharacterized protein</fullName>
    </submittedName>
</protein>
<dbReference type="Proteomes" id="UP000324222">
    <property type="component" value="Unassembled WGS sequence"/>
</dbReference>
<evidence type="ECO:0000313" key="2">
    <source>
        <dbReference type="Proteomes" id="UP000324222"/>
    </source>
</evidence>
<gene>
    <name evidence="1" type="ORF">E2C01_006090</name>
</gene>
<name>A0A5B7CVE0_PORTR</name>
<proteinExistence type="predicted"/>
<reference evidence="1 2" key="1">
    <citation type="submission" date="2019-05" db="EMBL/GenBank/DDBJ databases">
        <title>Another draft genome of Portunus trituberculatus and its Hox gene families provides insights of decapod evolution.</title>
        <authorList>
            <person name="Jeong J.-H."/>
            <person name="Song I."/>
            <person name="Kim S."/>
            <person name="Choi T."/>
            <person name="Kim D."/>
            <person name="Ryu S."/>
            <person name="Kim W."/>
        </authorList>
    </citation>
    <scope>NUCLEOTIDE SEQUENCE [LARGE SCALE GENOMIC DNA]</scope>
    <source>
        <tissue evidence="1">Muscle</tissue>
    </source>
</reference>